<evidence type="ECO:0000256" key="1">
    <source>
        <dbReference type="SAM" id="MobiDB-lite"/>
    </source>
</evidence>
<dbReference type="PANTHER" id="PTHR35333">
    <property type="entry name" value="BETA-LACTAMASE"/>
    <property type="match status" value="1"/>
</dbReference>
<feature type="compositionally biased region" description="Basic and acidic residues" evidence="1">
    <location>
        <begin position="1"/>
        <end position="10"/>
    </location>
</feature>
<keyword evidence="2" id="KW-0472">Membrane</keyword>
<organism evidence="4 5">
    <name type="scientific">Candidatus Woesebacteria bacterium GW2011_GWB1_33_22</name>
    <dbReference type="NCBI Taxonomy" id="1618566"/>
    <lineage>
        <taxon>Bacteria</taxon>
        <taxon>Candidatus Woeseibacteriota</taxon>
    </lineage>
</organism>
<dbReference type="EMBL" id="LBOW01000006">
    <property type="protein sequence ID" value="KKP44822.1"/>
    <property type="molecule type" value="Genomic_DNA"/>
</dbReference>
<keyword evidence="2" id="KW-0812">Transmembrane</keyword>
<evidence type="ECO:0000259" key="3">
    <source>
        <dbReference type="Pfam" id="PF13354"/>
    </source>
</evidence>
<dbReference type="AlphaFoldDB" id="A0A0G0CN19"/>
<comment type="caution">
    <text evidence="4">The sequence shown here is derived from an EMBL/GenBank/DDBJ whole genome shotgun (WGS) entry which is preliminary data.</text>
</comment>
<feature type="transmembrane region" description="Helical" evidence="2">
    <location>
        <begin position="47"/>
        <end position="67"/>
    </location>
</feature>
<reference evidence="4 5" key="1">
    <citation type="journal article" date="2015" name="Nature">
        <title>rRNA introns, odd ribosomes, and small enigmatic genomes across a large radiation of phyla.</title>
        <authorList>
            <person name="Brown C.T."/>
            <person name="Hug L.A."/>
            <person name="Thomas B.C."/>
            <person name="Sharon I."/>
            <person name="Castelle C.J."/>
            <person name="Singh A."/>
            <person name="Wilkins M.J."/>
            <person name="Williams K.H."/>
            <person name="Banfield J.F."/>
        </authorList>
    </citation>
    <scope>NUCLEOTIDE SEQUENCE [LARGE SCALE GENOMIC DNA]</scope>
</reference>
<dbReference type="InterPro" id="IPR000871">
    <property type="entry name" value="Beta-lactam_class-A"/>
</dbReference>
<dbReference type="Gene3D" id="3.40.710.10">
    <property type="entry name" value="DD-peptidase/beta-lactamase superfamily"/>
    <property type="match status" value="1"/>
</dbReference>
<dbReference type="STRING" id="1618566.UR35_C0006G0057"/>
<gene>
    <name evidence="4" type="ORF">UR35_C0006G0057</name>
</gene>
<dbReference type="PANTHER" id="PTHR35333:SF3">
    <property type="entry name" value="BETA-LACTAMASE-TYPE TRANSPEPTIDASE FOLD CONTAINING PROTEIN"/>
    <property type="match status" value="1"/>
</dbReference>
<feature type="region of interest" description="Disordered" evidence="1">
    <location>
        <begin position="1"/>
        <end position="22"/>
    </location>
</feature>
<dbReference type="InterPro" id="IPR012338">
    <property type="entry name" value="Beta-lactam/transpept-like"/>
</dbReference>
<dbReference type="GO" id="GO:0030655">
    <property type="term" value="P:beta-lactam antibiotic catabolic process"/>
    <property type="evidence" value="ECO:0007669"/>
    <property type="project" value="InterPro"/>
</dbReference>
<accession>A0A0G0CN19</accession>
<protein>
    <recommendedName>
        <fullName evidence="3">Beta-lactamase class A catalytic domain-containing protein</fullName>
    </recommendedName>
</protein>
<dbReference type="Pfam" id="PF13354">
    <property type="entry name" value="Beta-lactamase2"/>
    <property type="match status" value="1"/>
</dbReference>
<feature type="domain" description="Beta-lactamase class A catalytic" evidence="3">
    <location>
        <begin position="169"/>
        <end position="292"/>
    </location>
</feature>
<evidence type="ECO:0000313" key="5">
    <source>
        <dbReference type="Proteomes" id="UP000034778"/>
    </source>
</evidence>
<evidence type="ECO:0000256" key="2">
    <source>
        <dbReference type="SAM" id="Phobius"/>
    </source>
</evidence>
<evidence type="ECO:0000313" key="4">
    <source>
        <dbReference type="EMBL" id="KKP44822.1"/>
    </source>
</evidence>
<dbReference type="Proteomes" id="UP000034778">
    <property type="component" value="Unassembled WGS sequence"/>
</dbReference>
<keyword evidence="2" id="KW-1133">Transmembrane helix</keyword>
<dbReference type="GO" id="GO:0046677">
    <property type="term" value="P:response to antibiotic"/>
    <property type="evidence" value="ECO:0007669"/>
    <property type="project" value="InterPro"/>
</dbReference>
<sequence>MGLFSKKENESFEDEINEEPRKIRDLRPENRRKRTEPVKPWGIKERFVILITLLATVLTSGFLSLSARNFKLPNLPRLSIPKLSLNNLFQDQVIVVGNRGSKVSQEKIENTKKLFKEAVNNYSGIYAFYIYDLNGDYYYGLNYQEIMQAASLIKLPIMYLAMKEGQDKSLIEAMGKRSDNSAFNEMVSVLGKERVNKTISELGMINTSLSENTTTPEEVGMFFVKLYKNEILDKEKSDQLMEYMTNTAFESWLRLGIPEDVPLTHKYGRESGTVNDAGIVLSSKPFVLVIMTDGAIEREADELFPNLTKILYDNHVKD</sequence>
<dbReference type="InterPro" id="IPR045155">
    <property type="entry name" value="Beta-lactam_cat"/>
</dbReference>
<dbReference type="SUPFAM" id="SSF56601">
    <property type="entry name" value="beta-lactamase/transpeptidase-like"/>
    <property type="match status" value="1"/>
</dbReference>
<proteinExistence type="predicted"/>
<dbReference type="GO" id="GO:0008800">
    <property type="term" value="F:beta-lactamase activity"/>
    <property type="evidence" value="ECO:0007669"/>
    <property type="project" value="InterPro"/>
</dbReference>
<name>A0A0G0CN19_9BACT</name>